<dbReference type="Proteomes" id="UP000593561">
    <property type="component" value="Unassembled WGS sequence"/>
</dbReference>
<feature type="compositionally biased region" description="Basic and acidic residues" evidence="1">
    <location>
        <begin position="52"/>
        <end position="64"/>
    </location>
</feature>
<accession>A0A7J8R132</accession>
<evidence type="ECO:0000256" key="1">
    <source>
        <dbReference type="SAM" id="MobiDB-lite"/>
    </source>
</evidence>
<feature type="region of interest" description="Disordered" evidence="1">
    <location>
        <begin position="1"/>
        <end position="64"/>
    </location>
</feature>
<proteinExistence type="predicted"/>
<name>A0A7J8R132_GOSDV</name>
<dbReference type="AlphaFoldDB" id="A0A7J8R132"/>
<reference evidence="2 3" key="1">
    <citation type="journal article" date="2019" name="Genome Biol. Evol.">
        <title>Insights into the evolution of the New World diploid cottons (Gossypium, subgenus Houzingenia) based on genome sequencing.</title>
        <authorList>
            <person name="Grover C.E."/>
            <person name="Arick M.A. 2nd"/>
            <person name="Thrash A."/>
            <person name="Conover J.L."/>
            <person name="Sanders W.S."/>
            <person name="Peterson D.G."/>
            <person name="Frelichowski J.E."/>
            <person name="Scheffler J.A."/>
            <person name="Scheffler B.E."/>
            <person name="Wendel J.F."/>
        </authorList>
    </citation>
    <scope>NUCLEOTIDE SEQUENCE [LARGE SCALE GENOMIC DNA]</scope>
    <source>
        <strain evidence="2">27</strain>
        <tissue evidence="2">Leaf</tissue>
    </source>
</reference>
<comment type="caution">
    <text evidence="2">The sequence shown here is derived from an EMBL/GenBank/DDBJ whole genome shotgun (WGS) entry which is preliminary data.</text>
</comment>
<evidence type="ECO:0000313" key="2">
    <source>
        <dbReference type="EMBL" id="MBA0607250.1"/>
    </source>
</evidence>
<organism evidence="2 3">
    <name type="scientific">Gossypium davidsonii</name>
    <name type="common">Davidson's cotton</name>
    <name type="synonym">Gossypium klotzschianum subsp. davidsonii</name>
    <dbReference type="NCBI Taxonomy" id="34287"/>
    <lineage>
        <taxon>Eukaryota</taxon>
        <taxon>Viridiplantae</taxon>
        <taxon>Streptophyta</taxon>
        <taxon>Embryophyta</taxon>
        <taxon>Tracheophyta</taxon>
        <taxon>Spermatophyta</taxon>
        <taxon>Magnoliopsida</taxon>
        <taxon>eudicotyledons</taxon>
        <taxon>Gunneridae</taxon>
        <taxon>Pentapetalae</taxon>
        <taxon>rosids</taxon>
        <taxon>malvids</taxon>
        <taxon>Malvales</taxon>
        <taxon>Malvaceae</taxon>
        <taxon>Malvoideae</taxon>
        <taxon>Gossypium</taxon>
    </lineage>
</organism>
<sequence>SSSSNNSNNSLNLEDINITSYKSDEENTSIDEDEKIDILEPMETDQTYQDPNGKRKLDLDILKR</sequence>
<dbReference type="EMBL" id="JABFAC010000002">
    <property type="protein sequence ID" value="MBA0607250.1"/>
    <property type="molecule type" value="Genomic_DNA"/>
</dbReference>
<feature type="compositionally biased region" description="Acidic residues" evidence="1">
    <location>
        <begin position="26"/>
        <end position="43"/>
    </location>
</feature>
<keyword evidence="3" id="KW-1185">Reference proteome</keyword>
<gene>
    <name evidence="2" type="ORF">Godav_019583</name>
</gene>
<feature type="non-terminal residue" evidence="2">
    <location>
        <position position="1"/>
    </location>
</feature>
<evidence type="ECO:0000313" key="3">
    <source>
        <dbReference type="Proteomes" id="UP000593561"/>
    </source>
</evidence>
<protein>
    <submittedName>
        <fullName evidence="2">Uncharacterized protein</fullName>
    </submittedName>
</protein>
<feature type="compositionally biased region" description="Low complexity" evidence="1">
    <location>
        <begin position="1"/>
        <end position="13"/>
    </location>
</feature>